<keyword evidence="7" id="KW-0378">Hydrolase</keyword>
<dbReference type="GO" id="GO:0044322">
    <property type="term" value="C:endoplasmic reticulum quality control compartment"/>
    <property type="evidence" value="ECO:0007669"/>
    <property type="project" value="GOC"/>
</dbReference>
<dbReference type="PANTHER" id="PTHR45679">
    <property type="entry name" value="ER DEGRADATION-ENHANCING ALPHA-MANNOSIDASE-LIKE PROTEIN 2"/>
    <property type="match status" value="1"/>
</dbReference>
<keyword evidence="6" id="KW-0479">Metal-binding</keyword>
<feature type="active site" description="Proton donor" evidence="5">
    <location>
        <position position="136"/>
    </location>
</feature>
<dbReference type="GO" id="GO:0004571">
    <property type="term" value="F:mannosyl-oligosaccharide 1,2-alpha-mannosidase activity"/>
    <property type="evidence" value="ECO:0007669"/>
    <property type="project" value="InterPro"/>
</dbReference>
<proteinExistence type="inferred from homology"/>
<evidence type="ECO:0000313" key="10">
    <source>
        <dbReference type="Proteomes" id="UP000698800"/>
    </source>
</evidence>
<name>A0A9P8L1S6_9PEZI</name>
<reference evidence="9" key="1">
    <citation type="submission" date="2021-03" db="EMBL/GenBank/DDBJ databases">
        <title>Comparative genomics and phylogenomic investigation of the class Geoglossomycetes provide insights into ecological specialization and systematics.</title>
        <authorList>
            <person name="Melie T."/>
            <person name="Pirro S."/>
            <person name="Miller A.N."/>
            <person name="Quandt A."/>
        </authorList>
    </citation>
    <scope>NUCLEOTIDE SEQUENCE</scope>
    <source>
        <strain evidence="9">GBOQ0MN5Z8</strain>
    </source>
</reference>
<feature type="active site" evidence="5">
    <location>
        <position position="321"/>
    </location>
</feature>
<dbReference type="InterPro" id="IPR012341">
    <property type="entry name" value="6hp_glycosidase-like_sf"/>
</dbReference>
<dbReference type="InterPro" id="IPR044674">
    <property type="entry name" value="EDEM1/2/3"/>
</dbReference>
<evidence type="ECO:0000313" key="9">
    <source>
        <dbReference type="EMBL" id="KAH0536575.1"/>
    </source>
</evidence>
<dbReference type="Gene3D" id="1.50.10.10">
    <property type="match status" value="1"/>
</dbReference>
<dbReference type="GO" id="GO:0036503">
    <property type="term" value="P:ERAD pathway"/>
    <property type="evidence" value="ECO:0007669"/>
    <property type="project" value="UniProtKB-ARBA"/>
</dbReference>
<comment type="cofactor">
    <cofactor evidence="6">
        <name>Ca(2+)</name>
        <dbReference type="ChEBI" id="CHEBI:29108"/>
    </cofactor>
</comment>
<evidence type="ECO:0000256" key="6">
    <source>
        <dbReference type="PIRSR" id="PIRSR601382-2"/>
    </source>
</evidence>
<protein>
    <recommendedName>
        <fullName evidence="7">alpha-1,2-Mannosidase</fullName>
        <ecNumber evidence="7">3.2.1.-</ecNumber>
    </recommendedName>
</protein>
<dbReference type="SUPFAM" id="SSF48225">
    <property type="entry name" value="Seven-hairpin glycosidases"/>
    <property type="match status" value="1"/>
</dbReference>
<gene>
    <name evidence="9" type="ORF">FGG08_006559</name>
</gene>
<dbReference type="InterPro" id="IPR036026">
    <property type="entry name" value="Seven-hairpin_glycosidases"/>
</dbReference>
<evidence type="ECO:0000256" key="3">
    <source>
        <dbReference type="ARBA" id="ARBA00022824"/>
    </source>
</evidence>
<dbReference type="EC" id="3.2.1.-" evidence="7"/>
<feature type="binding site" evidence="6">
    <location>
        <position position="560"/>
    </location>
    <ligand>
        <name>Ca(2+)</name>
        <dbReference type="ChEBI" id="CHEBI:29108"/>
    </ligand>
</feature>
<keyword evidence="4" id="KW-0325">Glycoprotein</keyword>
<feature type="compositionally biased region" description="Basic and acidic residues" evidence="8">
    <location>
        <begin position="801"/>
        <end position="813"/>
    </location>
</feature>
<dbReference type="GO" id="GO:0016020">
    <property type="term" value="C:membrane"/>
    <property type="evidence" value="ECO:0007669"/>
    <property type="project" value="InterPro"/>
</dbReference>
<dbReference type="Proteomes" id="UP000698800">
    <property type="component" value="Unassembled WGS sequence"/>
</dbReference>
<keyword evidence="6" id="KW-0106">Calcium</keyword>
<keyword evidence="7" id="KW-0326">Glycosidase</keyword>
<evidence type="ECO:0000256" key="7">
    <source>
        <dbReference type="RuleBase" id="RU361193"/>
    </source>
</evidence>
<evidence type="ECO:0000256" key="2">
    <source>
        <dbReference type="ARBA" id="ARBA00007658"/>
    </source>
</evidence>
<keyword evidence="3" id="KW-0256">Endoplasmic reticulum</keyword>
<feature type="active site" description="Proton donor" evidence="5">
    <location>
        <position position="453"/>
    </location>
</feature>
<accession>A0A9P8L1S6</accession>
<feature type="region of interest" description="Disordered" evidence="8">
    <location>
        <begin position="567"/>
        <end position="596"/>
    </location>
</feature>
<keyword evidence="10" id="KW-1185">Reference proteome</keyword>
<dbReference type="AlphaFoldDB" id="A0A9P8L1S6"/>
<evidence type="ECO:0000256" key="5">
    <source>
        <dbReference type="PIRSR" id="PIRSR601382-1"/>
    </source>
</evidence>
<dbReference type="InterPro" id="IPR001382">
    <property type="entry name" value="Glyco_hydro_47"/>
</dbReference>
<dbReference type="Pfam" id="PF01532">
    <property type="entry name" value="Glyco_hydro_47"/>
    <property type="match status" value="1"/>
</dbReference>
<dbReference type="GO" id="GO:0005509">
    <property type="term" value="F:calcium ion binding"/>
    <property type="evidence" value="ECO:0007669"/>
    <property type="project" value="InterPro"/>
</dbReference>
<evidence type="ECO:0000256" key="8">
    <source>
        <dbReference type="SAM" id="MobiDB-lite"/>
    </source>
</evidence>
<dbReference type="GO" id="GO:0005975">
    <property type="term" value="P:carbohydrate metabolic process"/>
    <property type="evidence" value="ECO:0007669"/>
    <property type="project" value="InterPro"/>
</dbReference>
<organism evidence="9 10">
    <name type="scientific">Glutinoglossum americanum</name>
    <dbReference type="NCBI Taxonomy" id="1670608"/>
    <lineage>
        <taxon>Eukaryota</taxon>
        <taxon>Fungi</taxon>
        <taxon>Dikarya</taxon>
        <taxon>Ascomycota</taxon>
        <taxon>Pezizomycotina</taxon>
        <taxon>Geoglossomycetes</taxon>
        <taxon>Geoglossales</taxon>
        <taxon>Geoglossaceae</taxon>
        <taxon>Glutinoglossum</taxon>
    </lineage>
</organism>
<dbReference type="PRINTS" id="PR00747">
    <property type="entry name" value="GLYHDRLASE47"/>
</dbReference>
<dbReference type="PANTHER" id="PTHR45679:SF5">
    <property type="entry name" value="ER DEGRADATION-ENHANCING ALPHA-MANNOSIDASE-LIKE PROTEIN 1"/>
    <property type="match status" value="1"/>
</dbReference>
<dbReference type="GO" id="GO:1904380">
    <property type="term" value="P:endoplasmic reticulum mannose trimming"/>
    <property type="evidence" value="ECO:0007669"/>
    <property type="project" value="InterPro"/>
</dbReference>
<sequence length="1033" mass="112931">MEGAPYSHSIYSSMGYFAASSAITLGGGAGHDKWPDSGIELRPVSCAPLTRDKHVPANIGLNDALGNYSLTLIDSLSTLAILASSSSLQGKNTALGDFQEGVALLVDNYGDGTEGPSGVGLRARGFDIDSKVQVFETVIRGVGGLLSAHLFAIGELPIRGYDPKNLARDGAMSPQSREIIWPSGFVYNGQLLRLAHDLATRLLPAFYTPTGIPYPRVNLRLGIPFYVNSILHEHTRQGQCGATQKDTPEIVETCSAGAGSLVLEFATLSRLTGDGRFEELAKRAFWAVWNRRSSIGLVGNGLDPESGLWVGPVTGIGAGVDSFFEYALKSHILLSGLGTPNDTRPPYWEAQPLDIDDPNLQFSPLTREEHSADSFLTTWRDAHAAIKRHLYNDHHHPHYVNVHVSTGAPQTFWIDSLGAYFPGLLTLGGELDEAIETSLLYTALWTRYSALPERWSTRDGGVEGGLGWWPGRPEFIESTYHLHRATQDPWYLHVGEMVLRDVKRRCWTNCGLSGIQDVRSGELSDRMESFFLGETAKYLFLLFDPDHPINSLDAPFVFTTEGHPLVIPRGSRPERHPQAERGDSSEPGYHRTETCPLPPPNVPFSFSATAARDDIFHAASLTRLHLIPNINTINSPLVEHTKDHPSVSLSDLQSPTNYTFYPWTLPPSLIPQNGISSKITSRAVFELQFPIQLGSPQNARFGGGVYRATDGIVIKSLDGVRIGLIRDQPRYVDGVGDVVALDDYRINRVSGIALGRDEKVYIAKDLIGDSADPNFMLVRDSAMIDLVFDIPPHPPPQNGDPDPRHDFSPDESLHTPSSIQFDPEDSTSDLKTKLNHLINHLSSLLNSADSLLNTPYSGNPNTEIPAEPSPPTAYHLPALSSAGLGAAPLPAIPDFPPLPWTTLFFATESCTGILPEAATTSQILVLKRGGCSFSRKLSTIPSFTPGPNSLQLVIVVSYPEHEIQQQHQNLIQPLLETPQYTPRGLIRHNPIPLVLVSGGQNTYELLEGAQNIGFRRRWNIHVQGIPVANLGVV</sequence>
<feature type="compositionally biased region" description="Basic and acidic residues" evidence="8">
    <location>
        <begin position="571"/>
        <end position="593"/>
    </location>
</feature>
<feature type="active site" evidence="5">
    <location>
        <position position="474"/>
    </location>
</feature>
<feature type="region of interest" description="Disordered" evidence="8">
    <location>
        <begin position="788"/>
        <end position="827"/>
    </location>
</feature>
<comment type="similarity">
    <text evidence="2 7">Belongs to the glycosyl hydrolase 47 family.</text>
</comment>
<comment type="subcellular location">
    <subcellularLocation>
        <location evidence="1">Endoplasmic reticulum</location>
    </subcellularLocation>
</comment>
<dbReference type="EMBL" id="JAGHQL010000195">
    <property type="protein sequence ID" value="KAH0536575.1"/>
    <property type="molecule type" value="Genomic_DNA"/>
</dbReference>
<dbReference type="OrthoDB" id="8118055at2759"/>
<evidence type="ECO:0000256" key="4">
    <source>
        <dbReference type="ARBA" id="ARBA00023180"/>
    </source>
</evidence>
<evidence type="ECO:0000256" key="1">
    <source>
        <dbReference type="ARBA" id="ARBA00004240"/>
    </source>
</evidence>
<comment type="caution">
    <text evidence="9">The sequence shown here is derived from an EMBL/GenBank/DDBJ whole genome shotgun (WGS) entry which is preliminary data.</text>
</comment>